<feature type="region of interest" description="Disordered" evidence="1">
    <location>
        <begin position="1"/>
        <end position="33"/>
    </location>
</feature>
<comment type="caution">
    <text evidence="2">The sequence shown here is derived from an EMBL/GenBank/DDBJ whole genome shotgun (WGS) entry which is preliminary data.</text>
</comment>
<evidence type="ECO:0000313" key="2">
    <source>
        <dbReference type="EMBL" id="MBB4929049.1"/>
    </source>
</evidence>
<evidence type="ECO:0000256" key="1">
    <source>
        <dbReference type="SAM" id="MobiDB-lite"/>
    </source>
</evidence>
<dbReference type="Proteomes" id="UP000540506">
    <property type="component" value="Unassembled WGS sequence"/>
</dbReference>
<dbReference type="Pfam" id="PF16259">
    <property type="entry name" value="DUF4913"/>
    <property type="match status" value="1"/>
</dbReference>
<feature type="compositionally biased region" description="Acidic residues" evidence="1">
    <location>
        <begin position="1"/>
        <end position="16"/>
    </location>
</feature>
<gene>
    <name evidence="2" type="ORF">FHR34_008148</name>
</gene>
<evidence type="ECO:0000313" key="3">
    <source>
        <dbReference type="Proteomes" id="UP000540506"/>
    </source>
</evidence>
<dbReference type="RefSeq" id="WP_246562363.1">
    <property type="nucleotide sequence ID" value="NZ_JACHJV010000004.1"/>
</dbReference>
<evidence type="ECO:0008006" key="4">
    <source>
        <dbReference type="Google" id="ProtNLM"/>
    </source>
</evidence>
<dbReference type="AlphaFoldDB" id="A0A7W7RBU3"/>
<proteinExistence type="predicted"/>
<reference evidence="2 3" key="1">
    <citation type="submission" date="2020-08" db="EMBL/GenBank/DDBJ databases">
        <title>Sequencing the genomes of 1000 actinobacteria strains.</title>
        <authorList>
            <person name="Klenk H.-P."/>
        </authorList>
    </citation>
    <scope>NUCLEOTIDE SEQUENCE [LARGE SCALE GENOMIC DNA]</scope>
    <source>
        <strain evidence="2 3">DSM 41654</strain>
    </source>
</reference>
<organism evidence="2 3">
    <name type="scientific">Kitasatospora kifunensis</name>
    <name type="common">Streptomyces kifunensis</name>
    <dbReference type="NCBI Taxonomy" id="58351"/>
    <lineage>
        <taxon>Bacteria</taxon>
        <taxon>Bacillati</taxon>
        <taxon>Actinomycetota</taxon>
        <taxon>Actinomycetes</taxon>
        <taxon>Kitasatosporales</taxon>
        <taxon>Streptomycetaceae</taxon>
        <taxon>Kitasatospora</taxon>
    </lineage>
</organism>
<dbReference type="InterPro" id="IPR032584">
    <property type="entry name" value="DUF4913"/>
</dbReference>
<protein>
    <recommendedName>
        <fullName evidence="4">DUF4913 domain-containing protein</fullName>
    </recommendedName>
</protein>
<dbReference type="EMBL" id="JACHJV010000004">
    <property type="protein sequence ID" value="MBB4929049.1"/>
    <property type="molecule type" value="Genomic_DNA"/>
</dbReference>
<sequence>MTMTDDDLDELLDDSPPDPGAGGGDGGAEDDEAQPIFDNVEDFVVEYLSPLICRRLNGTSLTWCPDWFLHAEAISRLNAMWRSWEHLRLEGALGSSSWWLHHADPHLGVLLNPDTGPFAACSPTDGHSKHPLDPLPVNRADPRLWLGTAFSTTAAARRALAD</sequence>
<keyword evidence="3" id="KW-1185">Reference proteome</keyword>
<accession>A0A7W7RBU3</accession>
<name>A0A7W7RBU3_KITKI</name>